<protein>
    <submittedName>
        <fullName evidence="1">Uncharacterized protein</fullName>
    </submittedName>
</protein>
<organism evidence="1 2">
    <name type="scientific">Fusarium decemcellulare</name>
    <dbReference type="NCBI Taxonomy" id="57161"/>
    <lineage>
        <taxon>Eukaryota</taxon>
        <taxon>Fungi</taxon>
        <taxon>Dikarya</taxon>
        <taxon>Ascomycota</taxon>
        <taxon>Pezizomycotina</taxon>
        <taxon>Sordariomycetes</taxon>
        <taxon>Hypocreomycetidae</taxon>
        <taxon>Hypocreales</taxon>
        <taxon>Nectriaceae</taxon>
        <taxon>Fusarium</taxon>
        <taxon>Fusarium decemcellulare species complex</taxon>
    </lineage>
</organism>
<dbReference type="Proteomes" id="UP001148629">
    <property type="component" value="Unassembled WGS sequence"/>
</dbReference>
<name>A0ACC1REX7_9HYPO</name>
<keyword evidence="2" id="KW-1185">Reference proteome</keyword>
<dbReference type="EMBL" id="JANRMS010004117">
    <property type="protein sequence ID" value="KAJ3511618.1"/>
    <property type="molecule type" value="Genomic_DNA"/>
</dbReference>
<reference evidence="1" key="1">
    <citation type="submission" date="2022-08" db="EMBL/GenBank/DDBJ databases">
        <title>Genome Sequence of Fusarium decemcellulare.</title>
        <authorList>
            <person name="Buettner E."/>
        </authorList>
    </citation>
    <scope>NUCLEOTIDE SEQUENCE</scope>
    <source>
        <strain evidence="1">Babe19</strain>
    </source>
</reference>
<accession>A0ACC1REX7</accession>
<evidence type="ECO:0000313" key="2">
    <source>
        <dbReference type="Proteomes" id="UP001148629"/>
    </source>
</evidence>
<gene>
    <name evidence="1" type="ORF">NM208_g15410</name>
</gene>
<comment type="caution">
    <text evidence="1">The sequence shown here is derived from an EMBL/GenBank/DDBJ whole genome shotgun (WGS) entry which is preliminary data.</text>
</comment>
<evidence type="ECO:0000313" key="1">
    <source>
        <dbReference type="EMBL" id="KAJ3511618.1"/>
    </source>
</evidence>
<proteinExistence type="predicted"/>
<sequence length="181" mass="19897">MKPSKHARGGAITGHDCLHGGQRATGPERTCDNDPETLGRGAQRNRAKLITPVPKRKLNHDLSSMNLIHTKEKLFSTAKGLDQLEDRRNVDRLPTGTSDGSRLDGVSLPRRETSISPRPHANNSVPGTQAETREAESASTCRWRDVPQETRLERPVMDKSSVQDSEWPWGANGSEAVACRS</sequence>